<accession>A0A510K4N4</accession>
<keyword evidence="2" id="KW-1185">Reference proteome</keyword>
<gene>
    <name evidence="1" type="ORF">JMUB3870_p2011</name>
</gene>
<dbReference type="AlphaFoldDB" id="A0A510K4N4"/>
<evidence type="ECO:0000313" key="1">
    <source>
        <dbReference type="EMBL" id="BBM46524.1"/>
    </source>
</evidence>
<protein>
    <submittedName>
        <fullName evidence="1">Uncharacterized protein</fullName>
    </submittedName>
</protein>
<sequence length="47" mass="5863">MKLNHIVELNREEQAREEQEKLENQVTVTREWDYHKADYVEKTHYKC</sequence>
<dbReference type="RefSeq" id="WP_155283297.1">
    <property type="nucleotide sequence ID" value="NZ_AP019833.1"/>
</dbReference>
<proteinExistence type="predicted"/>
<geneLocation type="plasmid" evidence="1 2">
    <name>pJMUB3870-2</name>
</geneLocation>
<dbReference type="Proteomes" id="UP000422644">
    <property type="component" value="Plasmid pJMUB3870-2"/>
</dbReference>
<keyword evidence="1" id="KW-0614">Plasmid</keyword>
<name>A0A510K4N4_9FUSO</name>
<dbReference type="EMBL" id="AP019833">
    <property type="protein sequence ID" value="BBM46524.1"/>
    <property type="molecule type" value="Genomic_DNA"/>
</dbReference>
<reference evidence="1 2" key="1">
    <citation type="submission" date="2019-07" db="EMBL/GenBank/DDBJ databases">
        <title>Complete Genome Sequence of Leptotrichia trevisanii Strain JMUB3870.</title>
        <authorList>
            <person name="Watanabe S."/>
            <person name="Cui L."/>
        </authorList>
    </citation>
    <scope>NUCLEOTIDE SEQUENCE [LARGE SCALE GENOMIC DNA]</scope>
    <source>
        <strain evidence="1 2">JMUB3870</strain>
        <plasmid evidence="1 2">pJMUB3870-2</plasmid>
    </source>
</reference>
<organism evidence="1 2">
    <name type="scientific">Leptotrichia trevisanii</name>
    <dbReference type="NCBI Taxonomy" id="109328"/>
    <lineage>
        <taxon>Bacteria</taxon>
        <taxon>Fusobacteriati</taxon>
        <taxon>Fusobacteriota</taxon>
        <taxon>Fusobacteriia</taxon>
        <taxon>Fusobacteriales</taxon>
        <taxon>Leptotrichiaceae</taxon>
        <taxon>Leptotrichia</taxon>
    </lineage>
</organism>
<evidence type="ECO:0000313" key="2">
    <source>
        <dbReference type="Proteomes" id="UP000422644"/>
    </source>
</evidence>